<gene>
    <name evidence="3" type="primary">LOC107217918</name>
</gene>
<dbReference type="GeneID" id="107217918"/>
<keyword evidence="2" id="KW-1185">Reference proteome</keyword>
<evidence type="ECO:0000313" key="2">
    <source>
        <dbReference type="Proteomes" id="UP000829291"/>
    </source>
</evidence>
<evidence type="ECO:0000313" key="3">
    <source>
        <dbReference type="RefSeq" id="XP_015511098.1"/>
    </source>
</evidence>
<sequence>MKRLASLLLIVILTTEYASAVTVVRERDGSMESSNGINGRVADHVRQLINGVERLPYIGEIVKNFLTQAIDIVIQLDVATNGSLSRMINRIMPCTISVDGSMMCSGVSMASQIRELVTSLIDIFLPPWAKIVLATVIARMKPINFTDNW</sequence>
<dbReference type="RefSeq" id="XP_015511098.1">
    <property type="nucleotide sequence ID" value="XM_015655612.2"/>
</dbReference>
<accession>A0A6J0BBL3</accession>
<feature type="chain" id="PRO_5026744515" evidence="1">
    <location>
        <begin position="21"/>
        <end position="149"/>
    </location>
</feature>
<feature type="signal peptide" evidence="1">
    <location>
        <begin position="1"/>
        <end position="20"/>
    </location>
</feature>
<dbReference type="OrthoDB" id="7701159at2759"/>
<organism evidence="3">
    <name type="scientific">Neodiprion lecontei</name>
    <name type="common">Redheaded pine sawfly</name>
    <dbReference type="NCBI Taxonomy" id="441921"/>
    <lineage>
        <taxon>Eukaryota</taxon>
        <taxon>Metazoa</taxon>
        <taxon>Ecdysozoa</taxon>
        <taxon>Arthropoda</taxon>
        <taxon>Hexapoda</taxon>
        <taxon>Insecta</taxon>
        <taxon>Pterygota</taxon>
        <taxon>Neoptera</taxon>
        <taxon>Endopterygota</taxon>
        <taxon>Hymenoptera</taxon>
        <taxon>Tenthredinoidea</taxon>
        <taxon>Diprionidae</taxon>
        <taxon>Diprioninae</taxon>
        <taxon>Neodiprion</taxon>
    </lineage>
</organism>
<dbReference type="InParanoid" id="A0A6J0BBL3"/>
<dbReference type="KEGG" id="nlo:107217918"/>
<dbReference type="AlphaFoldDB" id="A0A6J0BBL3"/>
<name>A0A6J0BBL3_NEOLC</name>
<reference evidence="3" key="1">
    <citation type="submission" date="2025-08" db="UniProtKB">
        <authorList>
            <consortium name="RefSeq"/>
        </authorList>
    </citation>
    <scope>IDENTIFICATION</scope>
    <source>
        <tissue evidence="3">Thorax and Abdomen</tissue>
    </source>
</reference>
<keyword evidence="1" id="KW-0732">Signal</keyword>
<protein>
    <submittedName>
        <fullName evidence="3">Uncharacterized protein LOC107217918</fullName>
    </submittedName>
</protein>
<proteinExistence type="predicted"/>
<dbReference type="Proteomes" id="UP000829291">
    <property type="component" value="Chromosome 5"/>
</dbReference>
<evidence type="ECO:0000256" key="1">
    <source>
        <dbReference type="SAM" id="SignalP"/>
    </source>
</evidence>